<accession>A0A4V0YZN4</accession>
<evidence type="ECO:0000313" key="7">
    <source>
        <dbReference type="Proteomes" id="UP000290365"/>
    </source>
</evidence>
<dbReference type="InterPro" id="IPR050309">
    <property type="entry name" value="Type-B_Carboxylest/Lipase"/>
</dbReference>
<dbReference type="InterPro" id="IPR019826">
    <property type="entry name" value="Carboxylesterase_B_AS"/>
</dbReference>
<dbReference type="PROSITE" id="PS00122">
    <property type="entry name" value="CARBOXYLESTERASE_B_1"/>
    <property type="match status" value="1"/>
</dbReference>
<feature type="active site" description="Acyl-ester intermediate" evidence="3">
    <location>
        <position position="194"/>
    </location>
</feature>
<evidence type="ECO:0000256" key="2">
    <source>
        <dbReference type="ARBA" id="ARBA00022801"/>
    </source>
</evidence>
<dbReference type="KEGG" id="kbs:EPA93_31920"/>
<keyword evidence="2 4" id="KW-0378">Hydrolase</keyword>
<dbReference type="SUPFAM" id="SSF53474">
    <property type="entry name" value="alpha/beta-Hydrolases"/>
    <property type="match status" value="1"/>
</dbReference>
<organism evidence="6 7">
    <name type="scientific">Ktedonosporobacter rubrisoli</name>
    <dbReference type="NCBI Taxonomy" id="2509675"/>
    <lineage>
        <taxon>Bacteria</taxon>
        <taxon>Bacillati</taxon>
        <taxon>Chloroflexota</taxon>
        <taxon>Ktedonobacteria</taxon>
        <taxon>Ktedonobacterales</taxon>
        <taxon>Ktedonosporobacteraceae</taxon>
        <taxon>Ktedonosporobacter</taxon>
    </lineage>
</organism>
<dbReference type="Gene3D" id="3.40.50.1820">
    <property type="entry name" value="alpha/beta hydrolase"/>
    <property type="match status" value="1"/>
</dbReference>
<dbReference type="GO" id="GO:0004104">
    <property type="term" value="F:cholinesterase activity"/>
    <property type="evidence" value="ECO:0007669"/>
    <property type="project" value="InterPro"/>
</dbReference>
<dbReference type="OrthoDB" id="9775851at2"/>
<gene>
    <name evidence="6" type="ORF">EPA93_31920</name>
</gene>
<comment type="similarity">
    <text evidence="1 4">Belongs to the type-B carboxylesterase/lipase family.</text>
</comment>
<dbReference type="EMBL" id="CP035758">
    <property type="protein sequence ID" value="QBD80331.1"/>
    <property type="molecule type" value="Genomic_DNA"/>
</dbReference>
<proteinExistence type="inferred from homology"/>
<name>A0A4V0YZN4_KTERU</name>
<dbReference type="InterPro" id="IPR000997">
    <property type="entry name" value="Cholinesterase"/>
</dbReference>
<dbReference type="PANTHER" id="PTHR11559">
    <property type="entry name" value="CARBOXYLESTERASE"/>
    <property type="match status" value="1"/>
</dbReference>
<dbReference type="Pfam" id="PF00135">
    <property type="entry name" value="COesterase"/>
    <property type="match status" value="1"/>
</dbReference>
<reference evidence="6 7" key="1">
    <citation type="submission" date="2019-01" db="EMBL/GenBank/DDBJ databases">
        <title>Ktedonosporobacter rubrisoli SCAWS-G2.</title>
        <authorList>
            <person name="Huang Y."/>
            <person name="Yan B."/>
        </authorList>
    </citation>
    <scope>NUCLEOTIDE SEQUENCE [LARGE SCALE GENOMIC DNA]</scope>
    <source>
        <strain evidence="6 7">SCAWS-G2</strain>
    </source>
</reference>
<feature type="domain" description="Carboxylesterase type B" evidence="5">
    <location>
        <begin position="13"/>
        <end position="483"/>
    </location>
</feature>
<sequence length="496" mass="53443">MRQGVTMTESLLAHTALGDLQGISNAGIVQFRAVPYAAPPVGDLRFAAPQAVSSWQGVRDATRHGPISPQLPSRLRNVTGDFVSPQSEDCLTLTISTPAIDKQARPVLVWLHGGAYTSGAGSLDWYDGTELARAGNMVVVGVNYRTGASGFLYYPEISNGQSGILDMIAALHWVQEHISAFGGDPKQVCVMGQSAGAHAIMYILALQETRHLFQRAILQSAPEGLAPLAEADARVIGEQWLDILQIERGQPAEIAARLRAEKPERILEATAQLARMNGRLGQFTPPFMPVFDALSTPEKFIAAAAAGARAAGVEVIIGTTREEAHAFLGDPTGQPPDPALIATRFSELGGNAETLEQYSRRRPGARMIELLSDLLTERVFRRPSQQLAEALAQSGLNTWVYQFDWAPAGSPFKACHCLELPFVFGTPGAWSNAPMLHGTDPAIFTDLSKALQSAWIGFIRSGDPSTYIPWPRYQSASKSILSFAPVIEAHGIVNSL</sequence>
<dbReference type="InterPro" id="IPR002018">
    <property type="entry name" value="CarbesteraseB"/>
</dbReference>
<protein>
    <recommendedName>
        <fullName evidence="4">Carboxylic ester hydrolase</fullName>
        <ecNumber evidence="4">3.1.1.-</ecNumber>
    </recommendedName>
</protein>
<dbReference type="InterPro" id="IPR029058">
    <property type="entry name" value="AB_hydrolase_fold"/>
</dbReference>
<feature type="active site" description="Charge relay system" evidence="3">
    <location>
        <position position="323"/>
    </location>
</feature>
<evidence type="ECO:0000313" key="6">
    <source>
        <dbReference type="EMBL" id="QBD80331.1"/>
    </source>
</evidence>
<feature type="active site" description="Charge relay system" evidence="3">
    <location>
        <position position="416"/>
    </location>
</feature>
<dbReference type="AlphaFoldDB" id="A0A4V0YZN4"/>
<evidence type="ECO:0000256" key="4">
    <source>
        <dbReference type="RuleBase" id="RU361235"/>
    </source>
</evidence>
<dbReference type="EC" id="3.1.1.-" evidence="4"/>
<dbReference type="Proteomes" id="UP000290365">
    <property type="component" value="Chromosome"/>
</dbReference>
<dbReference type="PRINTS" id="PR00878">
    <property type="entry name" value="CHOLNESTRASE"/>
</dbReference>
<evidence type="ECO:0000256" key="1">
    <source>
        <dbReference type="ARBA" id="ARBA00005964"/>
    </source>
</evidence>
<evidence type="ECO:0000256" key="3">
    <source>
        <dbReference type="PIRSR" id="PIRSR600997-1"/>
    </source>
</evidence>
<keyword evidence="7" id="KW-1185">Reference proteome</keyword>
<evidence type="ECO:0000259" key="5">
    <source>
        <dbReference type="Pfam" id="PF00135"/>
    </source>
</evidence>